<name>A0A0B0P0S8_GOSAR</name>
<evidence type="ECO:0000313" key="1">
    <source>
        <dbReference type="EMBL" id="KHG18680.1"/>
    </source>
</evidence>
<proteinExistence type="predicted"/>
<organism evidence="1 2">
    <name type="scientific">Gossypium arboreum</name>
    <name type="common">Tree cotton</name>
    <name type="synonym">Gossypium nanking</name>
    <dbReference type="NCBI Taxonomy" id="29729"/>
    <lineage>
        <taxon>Eukaryota</taxon>
        <taxon>Viridiplantae</taxon>
        <taxon>Streptophyta</taxon>
        <taxon>Embryophyta</taxon>
        <taxon>Tracheophyta</taxon>
        <taxon>Spermatophyta</taxon>
        <taxon>Magnoliopsida</taxon>
        <taxon>eudicotyledons</taxon>
        <taxon>Gunneridae</taxon>
        <taxon>Pentapetalae</taxon>
        <taxon>rosids</taxon>
        <taxon>malvids</taxon>
        <taxon>Malvales</taxon>
        <taxon>Malvaceae</taxon>
        <taxon>Malvoideae</taxon>
        <taxon>Gossypium</taxon>
    </lineage>
</organism>
<dbReference type="EMBL" id="KN411159">
    <property type="protein sequence ID" value="KHG18680.1"/>
    <property type="molecule type" value="Genomic_DNA"/>
</dbReference>
<sequence>MAILCILSH</sequence>
<gene>
    <name evidence="1" type="ORF">F383_25281</name>
</gene>
<protein>
    <submittedName>
        <fullName evidence="1">Uncharacterized protein</fullName>
    </submittedName>
</protein>
<reference evidence="2" key="1">
    <citation type="submission" date="2014-09" db="EMBL/GenBank/DDBJ databases">
        <authorList>
            <person name="Mudge J."/>
            <person name="Ramaraj T."/>
            <person name="Lindquist I.E."/>
            <person name="Bharti A.K."/>
            <person name="Sundararajan A."/>
            <person name="Cameron C.T."/>
            <person name="Woodward J.E."/>
            <person name="May G.D."/>
            <person name="Brubaker C."/>
            <person name="Broadhvest J."/>
            <person name="Wilkins T.A."/>
        </authorList>
    </citation>
    <scope>NUCLEOTIDE SEQUENCE</scope>
    <source>
        <strain evidence="2">cv. AKA8401</strain>
    </source>
</reference>
<dbReference type="Proteomes" id="UP000032142">
    <property type="component" value="Unassembled WGS sequence"/>
</dbReference>
<keyword evidence="2" id="KW-1185">Reference proteome</keyword>
<evidence type="ECO:0000313" key="2">
    <source>
        <dbReference type="Proteomes" id="UP000032142"/>
    </source>
</evidence>
<accession>A0A0B0P0S8</accession>